<evidence type="ECO:0000313" key="2">
    <source>
        <dbReference type="Proteomes" id="UP001054837"/>
    </source>
</evidence>
<organism evidence="1 2">
    <name type="scientific">Caerostris darwini</name>
    <dbReference type="NCBI Taxonomy" id="1538125"/>
    <lineage>
        <taxon>Eukaryota</taxon>
        <taxon>Metazoa</taxon>
        <taxon>Ecdysozoa</taxon>
        <taxon>Arthropoda</taxon>
        <taxon>Chelicerata</taxon>
        <taxon>Arachnida</taxon>
        <taxon>Araneae</taxon>
        <taxon>Araneomorphae</taxon>
        <taxon>Entelegynae</taxon>
        <taxon>Araneoidea</taxon>
        <taxon>Araneidae</taxon>
        <taxon>Caerostris</taxon>
    </lineage>
</organism>
<evidence type="ECO:0000313" key="1">
    <source>
        <dbReference type="EMBL" id="GIX83382.1"/>
    </source>
</evidence>
<reference evidence="1 2" key="1">
    <citation type="submission" date="2021-06" db="EMBL/GenBank/DDBJ databases">
        <title>Caerostris darwini draft genome.</title>
        <authorList>
            <person name="Kono N."/>
            <person name="Arakawa K."/>
        </authorList>
    </citation>
    <scope>NUCLEOTIDE SEQUENCE [LARGE SCALE GENOMIC DNA]</scope>
</reference>
<proteinExistence type="predicted"/>
<sequence length="102" mass="11158">MQMQKVPRTSTATCLTISHRGGNVQPFQNIIVKAIDHHRAINVTTVPPMYLSHISSSTIKSSKTFTRAISRNTAASIQVIIPADFNSTFTQPDLPALLALLK</sequence>
<accession>A0AAV4NJ92</accession>
<dbReference type="AlphaFoldDB" id="A0AAV4NJ92"/>
<protein>
    <submittedName>
        <fullName evidence="1">Uncharacterized protein</fullName>
    </submittedName>
</protein>
<dbReference type="Proteomes" id="UP001054837">
    <property type="component" value="Unassembled WGS sequence"/>
</dbReference>
<gene>
    <name evidence="1" type="ORF">CDAR_222661</name>
</gene>
<comment type="caution">
    <text evidence="1">The sequence shown here is derived from an EMBL/GenBank/DDBJ whole genome shotgun (WGS) entry which is preliminary data.</text>
</comment>
<dbReference type="EMBL" id="BPLQ01001616">
    <property type="protein sequence ID" value="GIX83382.1"/>
    <property type="molecule type" value="Genomic_DNA"/>
</dbReference>
<name>A0AAV4NJ92_9ARAC</name>
<keyword evidence="2" id="KW-1185">Reference proteome</keyword>